<feature type="chain" id="PRO_5045349114" evidence="2">
    <location>
        <begin position="25"/>
        <end position="460"/>
    </location>
</feature>
<accession>A0ABZ2MB49</accession>
<evidence type="ECO:0000256" key="2">
    <source>
        <dbReference type="SAM" id="SignalP"/>
    </source>
</evidence>
<name>A0ABZ2MB49_9BACT</name>
<dbReference type="Pfam" id="PF14257">
    <property type="entry name" value="DUF4349"/>
    <property type="match status" value="1"/>
</dbReference>
<feature type="domain" description="DUF4349" evidence="3">
    <location>
        <begin position="142"/>
        <end position="304"/>
    </location>
</feature>
<keyword evidence="2" id="KW-0732">Signal</keyword>
<evidence type="ECO:0000259" key="3">
    <source>
        <dbReference type="Pfam" id="PF14257"/>
    </source>
</evidence>
<dbReference type="PROSITE" id="PS51257">
    <property type="entry name" value="PROKAR_LIPOPROTEIN"/>
    <property type="match status" value="1"/>
</dbReference>
<evidence type="ECO:0000313" key="5">
    <source>
        <dbReference type="Proteomes" id="UP001370348"/>
    </source>
</evidence>
<dbReference type="InterPro" id="IPR025645">
    <property type="entry name" value="DUF4349"/>
</dbReference>
<reference evidence="4 5" key="1">
    <citation type="submission" date="2021-12" db="EMBL/GenBank/DDBJ databases">
        <title>Discovery of the Pendulisporaceae a myxobacterial family with distinct sporulation behavior and unique specialized metabolism.</title>
        <authorList>
            <person name="Garcia R."/>
            <person name="Popoff A."/>
            <person name="Bader C.D."/>
            <person name="Loehr J."/>
            <person name="Walesch S."/>
            <person name="Walt C."/>
            <person name="Boldt J."/>
            <person name="Bunk B."/>
            <person name="Haeckl F.J.F.P.J."/>
            <person name="Gunesch A.P."/>
            <person name="Birkelbach J."/>
            <person name="Nuebel U."/>
            <person name="Pietschmann T."/>
            <person name="Bach T."/>
            <person name="Mueller R."/>
        </authorList>
    </citation>
    <scope>NUCLEOTIDE SEQUENCE [LARGE SCALE GENOMIC DNA]</scope>
    <source>
        <strain evidence="4 5">MSr11954</strain>
    </source>
</reference>
<evidence type="ECO:0000256" key="1">
    <source>
        <dbReference type="SAM" id="MobiDB-lite"/>
    </source>
</evidence>
<dbReference type="EMBL" id="CP089984">
    <property type="protein sequence ID" value="WXB19755.1"/>
    <property type="molecule type" value="Genomic_DNA"/>
</dbReference>
<proteinExistence type="predicted"/>
<feature type="region of interest" description="Disordered" evidence="1">
    <location>
        <begin position="26"/>
        <end position="65"/>
    </location>
</feature>
<organism evidence="4 5">
    <name type="scientific">Pendulispora albinea</name>
    <dbReference type="NCBI Taxonomy" id="2741071"/>
    <lineage>
        <taxon>Bacteria</taxon>
        <taxon>Pseudomonadati</taxon>
        <taxon>Myxococcota</taxon>
        <taxon>Myxococcia</taxon>
        <taxon>Myxococcales</taxon>
        <taxon>Sorangiineae</taxon>
        <taxon>Pendulisporaceae</taxon>
        <taxon>Pendulispora</taxon>
    </lineage>
</organism>
<keyword evidence="5" id="KW-1185">Reference proteome</keyword>
<feature type="compositionally biased region" description="Pro residues" evidence="1">
    <location>
        <begin position="32"/>
        <end position="42"/>
    </location>
</feature>
<feature type="signal peptide" evidence="2">
    <location>
        <begin position="1"/>
        <end position="24"/>
    </location>
</feature>
<dbReference type="Proteomes" id="UP001370348">
    <property type="component" value="Chromosome"/>
</dbReference>
<feature type="compositionally biased region" description="Basic and acidic residues" evidence="1">
    <location>
        <begin position="55"/>
        <end position="64"/>
    </location>
</feature>
<sequence>MINERMRWAIAAFLVASGAGCNSAARHRAAEAPPPIAPPTLPERPSFEYTPRRNTTKEEQETTRVRGAHGDSFGLFTSGYVGPRPNFLSHSVKAISSIFAAGGGSSSPSSSPNNPLGMPVAPIAPVAIQPGERRPTGERIELEAQFGIAVRDPRQAAKWVRDLVAASDGQIATDSESSSGRDDARIELLVRVPSSQFDAFAQRLVHVGRVELRNVKAVDAGPEERDLQVMIENLDVAIERYKLLLAKATTTADALAAEREIERASSDRDRIKARLTWLRDRIARATVAIALAAPSKPQLPGDDSADGDASPMYIGVRPLALFDVRDSGTDAYAGGGFTFRLRGNGRGRGLPVEVDLLRACCGSEPSRSGSGFMAQTGWDVWTRNFQSSKHRWLLPYAGVRLGFAMLQDRPDFLAGIVCGVDIFRSESISIGIQARGLMLAGNPDGPHFAIQPALTAELGF</sequence>
<evidence type="ECO:0000313" key="4">
    <source>
        <dbReference type="EMBL" id="WXB19755.1"/>
    </source>
</evidence>
<gene>
    <name evidence="4" type="ORF">LZC94_21335</name>
</gene>
<protein>
    <submittedName>
        <fullName evidence="4">DUF4349 domain-containing protein</fullName>
    </submittedName>
</protein>
<dbReference type="RefSeq" id="WP_394829350.1">
    <property type="nucleotide sequence ID" value="NZ_CP089984.1"/>
</dbReference>